<feature type="transmembrane region" description="Helical" evidence="3">
    <location>
        <begin position="36"/>
        <end position="57"/>
    </location>
</feature>
<feature type="transmembrane region" description="Helical" evidence="3">
    <location>
        <begin position="176"/>
        <end position="195"/>
    </location>
</feature>
<accession>A0ABN9RWX5</accession>
<evidence type="ECO:0000256" key="1">
    <source>
        <dbReference type="ARBA" id="ARBA00022679"/>
    </source>
</evidence>
<dbReference type="Gene3D" id="1.20.120.1760">
    <property type="match status" value="1"/>
</dbReference>
<keyword evidence="3" id="KW-1133">Transmembrane helix</keyword>
<evidence type="ECO:0000256" key="3">
    <source>
        <dbReference type="SAM" id="Phobius"/>
    </source>
</evidence>
<keyword evidence="5" id="KW-1185">Reference proteome</keyword>
<keyword evidence="1 2" id="KW-0808">Transferase</keyword>
<evidence type="ECO:0008006" key="6">
    <source>
        <dbReference type="Google" id="ProtNLM"/>
    </source>
</evidence>
<dbReference type="EMBL" id="CAUYUJ010007951">
    <property type="protein sequence ID" value="CAK0822436.1"/>
    <property type="molecule type" value="Genomic_DNA"/>
</dbReference>
<dbReference type="InterPro" id="IPR048254">
    <property type="entry name" value="CDP_ALCOHOL_P_TRANSF_CS"/>
</dbReference>
<evidence type="ECO:0000313" key="5">
    <source>
        <dbReference type="Proteomes" id="UP001189429"/>
    </source>
</evidence>
<evidence type="ECO:0000313" key="4">
    <source>
        <dbReference type="EMBL" id="CAK0822436.1"/>
    </source>
</evidence>
<comment type="caution">
    <text evidence="4">The sequence shown here is derived from an EMBL/GenBank/DDBJ whole genome shotgun (WGS) entry which is preliminary data.</text>
</comment>
<feature type="transmembrane region" description="Helical" evidence="3">
    <location>
        <begin position="135"/>
        <end position="155"/>
    </location>
</feature>
<evidence type="ECO:0000256" key="2">
    <source>
        <dbReference type="RuleBase" id="RU003750"/>
    </source>
</evidence>
<feature type="transmembrane region" description="Helical" evidence="3">
    <location>
        <begin position="201"/>
        <end position="220"/>
    </location>
</feature>
<dbReference type="InterPro" id="IPR000462">
    <property type="entry name" value="CDP-OH_P_trans"/>
</dbReference>
<proteinExistence type="inferred from homology"/>
<name>A0ABN9RWX5_9DINO</name>
<dbReference type="PROSITE" id="PS00379">
    <property type="entry name" value="CDP_ALCOHOL_P_TRANSF"/>
    <property type="match status" value="1"/>
</dbReference>
<dbReference type="Pfam" id="PF01066">
    <property type="entry name" value="CDP-OH_P_transf"/>
    <property type="match status" value="1"/>
</dbReference>
<dbReference type="InterPro" id="IPR043130">
    <property type="entry name" value="CDP-OH_PTrfase_TM_dom"/>
</dbReference>
<organism evidence="4 5">
    <name type="scientific">Prorocentrum cordatum</name>
    <dbReference type="NCBI Taxonomy" id="2364126"/>
    <lineage>
        <taxon>Eukaryota</taxon>
        <taxon>Sar</taxon>
        <taxon>Alveolata</taxon>
        <taxon>Dinophyceae</taxon>
        <taxon>Prorocentrales</taxon>
        <taxon>Prorocentraceae</taxon>
        <taxon>Prorocentrum</taxon>
    </lineage>
</organism>
<gene>
    <name evidence="4" type="ORF">PCOR1329_LOCUS23473</name>
</gene>
<feature type="transmembrane region" description="Helical" evidence="3">
    <location>
        <begin position="69"/>
        <end position="87"/>
    </location>
</feature>
<reference evidence="4" key="1">
    <citation type="submission" date="2023-10" db="EMBL/GenBank/DDBJ databases">
        <authorList>
            <person name="Chen Y."/>
            <person name="Shah S."/>
            <person name="Dougan E. K."/>
            <person name="Thang M."/>
            <person name="Chan C."/>
        </authorList>
    </citation>
    <scope>NUCLEOTIDE SEQUENCE [LARGE SCALE GENOMIC DNA]</scope>
</reference>
<keyword evidence="3" id="KW-0472">Membrane</keyword>
<comment type="similarity">
    <text evidence="2">Belongs to the CDP-alcohol phosphatidyltransferase class-I family.</text>
</comment>
<dbReference type="Proteomes" id="UP001189429">
    <property type="component" value="Unassembled WGS sequence"/>
</dbReference>
<sequence>MFLLASAGRLPPPLCAAEPGRPMGEAEDKPVMPQGLLGAVPNMITACVVMSGCGLMMSASAPEYNPLRGVVIFWVGFVADILDGLAARKLNVGSHFGSYFDELADLTAFGIAPAVYFMRHYIEPGDGFSLSLARFNFNFFLSKGCMTAISGYAYMLSSVFRISRELVVHRGERPKFFVGLPTNGGALFLIHAVYFFPTQKWLFVLVLLLSAVMAAPVYIYKDPTGLLVPFAEQRASMKAARLLEEKMLKKGK</sequence>
<protein>
    <recommendedName>
        <fullName evidence="6">CDP-diacylglycerol--serine O-phosphatidyltransferase</fullName>
    </recommendedName>
</protein>
<keyword evidence="3" id="KW-0812">Transmembrane</keyword>